<dbReference type="OrthoDB" id="5022096at2759"/>
<feature type="transmembrane region" description="Helical" evidence="2">
    <location>
        <begin position="74"/>
        <end position="96"/>
    </location>
</feature>
<protein>
    <submittedName>
        <fullName evidence="3">Uncharacterized protein</fullName>
    </submittedName>
</protein>
<dbReference type="EMBL" id="SWKU01000014">
    <property type="protein sequence ID" value="KAF3000905.1"/>
    <property type="molecule type" value="Genomic_DNA"/>
</dbReference>
<feature type="transmembrane region" description="Helical" evidence="2">
    <location>
        <begin position="108"/>
        <end position="131"/>
    </location>
</feature>
<evidence type="ECO:0000313" key="3">
    <source>
        <dbReference type="EMBL" id="KAF3000905.1"/>
    </source>
</evidence>
<feature type="transmembrane region" description="Helical" evidence="2">
    <location>
        <begin position="177"/>
        <end position="201"/>
    </location>
</feature>
<gene>
    <name evidence="3" type="ORF">E8E13_008253</name>
</gene>
<feature type="transmembrane region" description="Helical" evidence="2">
    <location>
        <begin position="12"/>
        <end position="35"/>
    </location>
</feature>
<evidence type="ECO:0000256" key="1">
    <source>
        <dbReference type="SAM" id="MobiDB-lite"/>
    </source>
</evidence>
<feature type="transmembrane region" description="Helical" evidence="2">
    <location>
        <begin position="143"/>
        <end position="165"/>
    </location>
</feature>
<keyword evidence="2" id="KW-1133">Transmembrane helix</keyword>
<dbReference type="AlphaFoldDB" id="A0A9P4TCW8"/>
<accession>A0A9P4TCW8</accession>
<keyword evidence="4" id="KW-1185">Reference proteome</keyword>
<comment type="caution">
    <text evidence="3">The sequence shown here is derived from an EMBL/GenBank/DDBJ whole genome shotgun (WGS) entry which is preliminary data.</text>
</comment>
<sequence>MLVDANSVPASSILALVATLGCVALLSFLARVCALGRGRRCGAPEQWILACAAICVIGDLVITVAVQSQRQGTITILTVFWFGSALLLAGPITVSWNPSSSPSATARLLVSINSTLDVVFSAIAALLPLPLLWTERPSTAVKFVLLPAYILAIAAIASASLRTYLAHSPQSTNNPSNNYLTALTSSIELSTSLLAIILPGLPTLLSSVHISQTWKEHIPHYNNKPTTLSTDCSPPRYLSRSFMSQNHSHHNSFLSHTSRHTYASTSTVLRHSVPARTSIQRFHDNESNVTFDIATPARSRAATLRSYPVSRRASVWTEEESARPPTSTEGLDGSGLKRKSAAVSVGEIEVRTRVIQGNKERARDAEGGGIGVAVTTLCYHDDSEKGRDEGGEEMAVLRRLFADRYLEWGALEEGGGRK</sequence>
<organism evidence="3 4">
    <name type="scientific">Curvularia kusanoi</name>
    <name type="common">Cochliobolus kusanoi</name>
    <dbReference type="NCBI Taxonomy" id="90978"/>
    <lineage>
        <taxon>Eukaryota</taxon>
        <taxon>Fungi</taxon>
        <taxon>Dikarya</taxon>
        <taxon>Ascomycota</taxon>
        <taxon>Pezizomycotina</taxon>
        <taxon>Dothideomycetes</taxon>
        <taxon>Pleosporomycetidae</taxon>
        <taxon>Pleosporales</taxon>
        <taxon>Pleosporineae</taxon>
        <taxon>Pleosporaceae</taxon>
        <taxon>Curvularia</taxon>
    </lineage>
</organism>
<keyword evidence="2" id="KW-0472">Membrane</keyword>
<evidence type="ECO:0000313" key="4">
    <source>
        <dbReference type="Proteomes" id="UP000801428"/>
    </source>
</evidence>
<feature type="transmembrane region" description="Helical" evidence="2">
    <location>
        <begin position="47"/>
        <end position="68"/>
    </location>
</feature>
<keyword evidence="2" id="KW-0812">Transmembrane</keyword>
<evidence type="ECO:0000256" key="2">
    <source>
        <dbReference type="SAM" id="Phobius"/>
    </source>
</evidence>
<dbReference type="Proteomes" id="UP000801428">
    <property type="component" value="Unassembled WGS sequence"/>
</dbReference>
<reference evidence="3" key="1">
    <citation type="submission" date="2019-04" db="EMBL/GenBank/DDBJ databases">
        <title>Sequencing of skin fungus with MAO and IRED activity.</title>
        <authorList>
            <person name="Marsaioli A.J."/>
            <person name="Bonatto J.M.C."/>
            <person name="Reis Junior O."/>
        </authorList>
    </citation>
    <scope>NUCLEOTIDE SEQUENCE</scope>
    <source>
        <strain evidence="3">30M1</strain>
    </source>
</reference>
<name>A0A9P4TCW8_CURKU</name>
<proteinExistence type="predicted"/>
<feature type="region of interest" description="Disordered" evidence="1">
    <location>
        <begin position="313"/>
        <end position="338"/>
    </location>
</feature>